<name>A0AAN8PZK7_PATCE</name>
<dbReference type="Proteomes" id="UP001347796">
    <property type="component" value="Unassembled WGS sequence"/>
</dbReference>
<keyword evidence="2" id="KW-1185">Reference proteome</keyword>
<dbReference type="AlphaFoldDB" id="A0AAN8PZK7"/>
<sequence length="278" mass="31860">MSDHFWIFLSLDFERPVEPPQLVSCRNIRGISVLDFSKDLTESELLKNPPEDLDQLTVVFFTTLTELMDKHAPKVLKRVRIKPRSPWYSEAIALAKSMRRKAERHWRKSRLEIHRQIYVSRRNDVNNLLKSAKAEYCREQIESNTGNSKALYSFMFSLMGKHDKGKLPVVDNDTESLATKFSNFFHDKIVTIQQSINQHDNSSLAFNNPGYSGTLLGNFTPFTVDEIQKLVKSSKPTSCELDPIPTSVFLTYLDILLPTITSIINKSLMTCTVPALFK</sequence>
<dbReference type="PANTHER" id="PTHR46670">
    <property type="entry name" value="ENDO/EXONUCLEASE/PHOSPHATASE DOMAIN-CONTAINING PROTEIN"/>
    <property type="match status" value="1"/>
</dbReference>
<evidence type="ECO:0000313" key="1">
    <source>
        <dbReference type="EMBL" id="KAK6190249.1"/>
    </source>
</evidence>
<accession>A0AAN8PZK7</accession>
<dbReference type="PANTHER" id="PTHR46670:SF3">
    <property type="entry name" value="ENDONUCLEASE_EXONUCLEASE_PHOSPHATASE DOMAIN-CONTAINING PROTEIN"/>
    <property type="match status" value="1"/>
</dbReference>
<gene>
    <name evidence="1" type="ORF">SNE40_002162</name>
</gene>
<evidence type="ECO:0000313" key="2">
    <source>
        <dbReference type="Proteomes" id="UP001347796"/>
    </source>
</evidence>
<proteinExistence type="predicted"/>
<protein>
    <submittedName>
        <fullName evidence="1">Uncharacterized protein</fullName>
    </submittedName>
</protein>
<organism evidence="1 2">
    <name type="scientific">Patella caerulea</name>
    <name type="common">Rayed Mediterranean limpet</name>
    <dbReference type="NCBI Taxonomy" id="87958"/>
    <lineage>
        <taxon>Eukaryota</taxon>
        <taxon>Metazoa</taxon>
        <taxon>Spiralia</taxon>
        <taxon>Lophotrochozoa</taxon>
        <taxon>Mollusca</taxon>
        <taxon>Gastropoda</taxon>
        <taxon>Patellogastropoda</taxon>
        <taxon>Patelloidea</taxon>
        <taxon>Patellidae</taxon>
        <taxon>Patella</taxon>
    </lineage>
</organism>
<comment type="caution">
    <text evidence="1">The sequence shown here is derived from an EMBL/GenBank/DDBJ whole genome shotgun (WGS) entry which is preliminary data.</text>
</comment>
<reference evidence="1 2" key="1">
    <citation type="submission" date="2024-01" db="EMBL/GenBank/DDBJ databases">
        <title>The genome of the rayed Mediterranean limpet Patella caerulea (Linnaeus, 1758).</title>
        <authorList>
            <person name="Anh-Thu Weber A."/>
            <person name="Halstead-Nussloch G."/>
        </authorList>
    </citation>
    <scope>NUCLEOTIDE SEQUENCE [LARGE SCALE GENOMIC DNA]</scope>
    <source>
        <strain evidence="1">AATW-2023a</strain>
        <tissue evidence="1">Whole specimen</tissue>
    </source>
</reference>
<dbReference type="EMBL" id="JAZGQO010000002">
    <property type="protein sequence ID" value="KAK6190249.1"/>
    <property type="molecule type" value="Genomic_DNA"/>
</dbReference>